<dbReference type="AlphaFoldDB" id="F3KTS4"/>
<organism evidence="2 3">
    <name type="scientific">Hylemonella gracilis ATCC 19624</name>
    <dbReference type="NCBI Taxonomy" id="887062"/>
    <lineage>
        <taxon>Bacteria</taxon>
        <taxon>Pseudomonadati</taxon>
        <taxon>Pseudomonadota</taxon>
        <taxon>Betaproteobacteria</taxon>
        <taxon>Burkholderiales</taxon>
        <taxon>Comamonadaceae</taxon>
        <taxon>Hylemonella</taxon>
    </lineage>
</organism>
<name>F3KTS4_9BURK</name>
<evidence type="ECO:0000313" key="3">
    <source>
        <dbReference type="Proteomes" id="UP000016368"/>
    </source>
</evidence>
<reference evidence="2 3" key="1">
    <citation type="journal article" date="2011" name="EMBO J.">
        <title>Structural diversity of bacterial flagellar motors.</title>
        <authorList>
            <person name="Chen S."/>
            <person name="Beeby M."/>
            <person name="Murphy G.E."/>
            <person name="Leadbetter J.R."/>
            <person name="Hendrixson D.R."/>
            <person name="Briegel A."/>
            <person name="Li Z."/>
            <person name="Shi J."/>
            <person name="Tocheva E.I."/>
            <person name="Muller A."/>
            <person name="Dobro M.J."/>
            <person name="Jensen G.J."/>
        </authorList>
    </citation>
    <scope>NUCLEOTIDE SEQUENCE [LARGE SCALE GENOMIC DNA]</scope>
    <source>
        <strain evidence="2 3">ATCC 19624</strain>
    </source>
</reference>
<sequence length="204" mass="20669">MISSVNNTLLSYLASQGLLSASTAATIASAGTTTTDSTSSSSSSDETISQSSLDRAAGMFKTATIARNLDTAQVALAADLRAALNQALAKLEGNVQFSVNAKGEVTVEGSDKDKAAVQAVLKADTSDPSLASRIATQASDAMQLSSQIQQSAAISQAAKSSTTPDGVISLYQSLMQQTASTSVVFSVSATTSTLTYPGSLKAKA</sequence>
<evidence type="ECO:0000313" key="2">
    <source>
        <dbReference type="EMBL" id="EGI76953.1"/>
    </source>
</evidence>
<dbReference type="STRING" id="887062.HGR_09274"/>
<dbReference type="OrthoDB" id="8905319at2"/>
<evidence type="ECO:0000256" key="1">
    <source>
        <dbReference type="SAM" id="MobiDB-lite"/>
    </source>
</evidence>
<accession>F3KTS4</accession>
<protein>
    <submittedName>
        <fullName evidence="2">Uncharacterized protein</fullName>
    </submittedName>
</protein>
<dbReference type="Proteomes" id="UP000016368">
    <property type="component" value="Unassembled WGS sequence"/>
</dbReference>
<dbReference type="EMBL" id="AEGR01000056">
    <property type="protein sequence ID" value="EGI76953.1"/>
    <property type="molecule type" value="Genomic_DNA"/>
</dbReference>
<keyword evidence="3" id="KW-1185">Reference proteome</keyword>
<dbReference type="RefSeq" id="WP_006297916.1">
    <property type="nucleotide sequence ID" value="NZ_AEGR01000056.1"/>
</dbReference>
<gene>
    <name evidence="2" type="ORF">HGR_09274</name>
</gene>
<feature type="region of interest" description="Disordered" evidence="1">
    <location>
        <begin position="31"/>
        <end position="50"/>
    </location>
</feature>
<comment type="caution">
    <text evidence="2">The sequence shown here is derived from an EMBL/GenBank/DDBJ whole genome shotgun (WGS) entry which is preliminary data.</text>
</comment>
<proteinExistence type="predicted"/>